<evidence type="ECO:0000313" key="1">
    <source>
        <dbReference type="EMBL" id="SFV54078.1"/>
    </source>
</evidence>
<reference evidence="1" key="1">
    <citation type="submission" date="2016-10" db="EMBL/GenBank/DDBJ databases">
        <authorList>
            <person name="de Groot N.N."/>
        </authorList>
    </citation>
    <scope>NUCLEOTIDE SEQUENCE</scope>
</reference>
<proteinExistence type="predicted"/>
<name>A0A1W1BKP0_9ZZZZ</name>
<dbReference type="EMBL" id="FPHM01000015">
    <property type="protein sequence ID" value="SFV54078.1"/>
    <property type="molecule type" value="Genomic_DNA"/>
</dbReference>
<dbReference type="AlphaFoldDB" id="A0A1W1BKP0"/>
<gene>
    <name evidence="1" type="ORF">MNB_SV-13-1077</name>
</gene>
<accession>A0A1W1BKP0</accession>
<protein>
    <submittedName>
        <fullName evidence="1">Uncharacterized protein</fullName>
    </submittedName>
</protein>
<sequence length="124" mass="13648">MKLIISKYFTVGSVLLFILTSSVYAEAPKVAEAKAKTAKTDKIEIVPEIKIEAQDASKKNSKLKQGKACNFDDLEEAKGEEFTEIPMAQTIPCADVDCKNLKPAVLHKDNYKKLPDAKTIKGCD</sequence>
<organism evidence="1">
    <name type="scientific">hydrothermal vent metagenome</name>
    <dbReference type="NCBI Taxonomy" id="652676"/>
    <lineage>
        <taxon>unclassified sequences</taxon>
        <taxon>metagenomes</taxon>
        <taxon>ecological metagenomes</taxon>
    </lineage>
</organism>